<feature type="region of interest" description="Disordered" evidence="1">
    <location>
        <begin position="242"/>
        <end position="270"/>
    </location>
</feature>
<comment type="caution">
    <text evidence="2">The sequence shown here is derived from an EMBL/GenBank/DDBJ whole genome shotgun (WGS) entry which is preliminary data.</text>
</comment>
<reference evidence="2 3" key="1">
    <citation type="submission" date="2022-12" db="EMBL/GenBank/DDBJ databases">
        <title>Genomic features and morphological characterization of a novel Knufia sp. strain isolated from spacecraft assembly facility.</title>
        <authorList>
            <person name="Teixeira M."/>
            <person name="Chander A.M."/>
            <person name="Stajich J.E."/>
            <person name="Venkateswaran K."/>
        </authorList>
    </citation>
    <scope>NUCLEOTIDE SEQUENCE [LARGE SCALE GENOMIC DNA]</scope>
    <source>
        <strain evidence="2 3">FJI-L2-BK-P2</strain>
    </source>
</reference>
<dbReference type="Proteomes" id="UP001316803">
    <property type="component" value="Unassembled WGS sequence"/>
</dbReference>
<gene>
    <name evidence="2" type="ORF">OHC33_008374</name>
</gene>
<evidence type="ECO:0000256" key="1">
    <source>
        <dbReference type="SAM" id="MobiDB-lite"/>
    </source>
</evidence>
<organism evidence="2 3">
    <name type="scientific">Knufia fluminis</name>
    <dbReference type="NCBI Taxonomy" id="191047"/>
    <lineage>
        <taxon>Eukaryota</taxon>
        <taxon>Fungi</taxon>
        <taxon>Dikarya</taxon>
        <taxon>Ascomycota</taxon>
        <taxon>Pezizomycotina</taxon>
        <taxon>Eurotiomycetes</taxon>
        <taxon>Chaetothyriomycetidae</taxon>
        <taxon>Chaetothyriales</taxon>
        <taxon>Trichomeriaceae</taxon>
        <taxon>Knufia</taxon>
    </lineage>
</organism>
<proteinExistence type="predicted"/>
<sequence length="380" mass="43537">MTNLLSLSNEILLHIIPYLRPLEIERLACAFNARILSLCLPFLQDRIAATKNKRRMGHIWGPQDDARRLDEADELPSLRGPFSDLTPFTYTLDYLMLNGDLHWLAPLDTNTEAKLRPHLRSTVTNRAVDDLIATCSCLGLTIPPGFEKLMRNIELQERIPSTRASYFTLGGLGKVNMKYISQHDQNCVGATGNDYRNCSGDHAQGYIAQFYSEEYGYDYWKLYLDTAGHHAILRSRANFSQDTRHDEDDLGDGEDANNTKPELTEQEGECNVRPSTIAECVLEGTNFEEWLCHLYFGEWIMFNLFRFRWDDGSEESKETKTPEMLAEYLRWCLLRQEGGGGGGSSECSDTRCVCKQDWAQWVEWLPLPIRSNHLCRGHNH</sequence>
<dbReference type="EMBL" id="JAKLMC020000025">
    <property type="protein sequence ID" value="KAK5950707.1"/>
    <property type="molecule type" value="Genomic_DNA"/>
</dbReference>
<keyword evidence="3" id="KW-1185">Reference proteome</keyword>
<accession>A0AAN8IK10</accession>
<evidence type="ECO:0000313" key="3">
    <source>
        <dbReference type="Proteomes" id="UP001316803"/>
    </source>
</evidence>
<dbReference type="AlphaFoldDB" id="A0AAN8IK10"/>
<name>A0AAN8IK10_9EURO</name>
<evidence type="ECO:0000313" key="2">
    <source>
        <dbReference type="EMBL" id="KAK5950707.1"/>
    </source>
</evidence>
<protein>
    <submittedName>
        <fullName evidence="2">Uncharacterized protein</fullName>
    </submittedName>
</protein>